<protein>
    <submittedName>
        <fullName evidence="1">Uncharacterized protein</fullName>
    </submittedName>
</protein>
<dbReference type="Proteomes" id="UP001055879">
    <property type="component" value="Linkage Group LG11"/>
</dbReference>
<sequence>MNKRCTNRRGIESCSLIVGVALYLKIELLVVIGPLRQPFNESFLNLPLVLLLQLPLVLLLNLDFCPFFVNRFLQLPLGGLTVEETVDLMMVYGSNLQRIIIQ</sequence>
<organism evidence="1 2">
    <name type="scientific">Arctium lappa</name>
    <name type="common">Greater burdock</name>
    <name type="synonym">Lappa major</name>
    <dbReference type="NCBI Taxonomy" id="4217"/>
    <lineage>
        <taxon>Eukaryota</taxon>
        <taxon>Viridiplantae</taxon>
        <taxon>Streptophyta</taxon>
        <taxon>Embryophyta</taxon>
        <taxon>Tracheophyta</taxon>
        <taxon>Spermatophyta</taxon>
        <taxon>Magnoliopsida</taxon>
        <taxon>eudicotyledons</taxon>
        <taxon>Gunneridae</taxon>
        <taxon>Pentapetalae</taxon>
        <taxon>asterids</taxon>
        <taxon>campanulids</taxon>
        <taxon>Asterales</taxon>
        <taxon>Asteraceae</taxon>
        <taxon>Carduoideae</taxon>
        <taxon>Cardueae</taxon>
        <taxon>Arctiinae</taxon>
        <taxon>Arctium</taxon>
    </lineage>
</organism>
<accession>A0ACB8ZBH4</accession>
<dbReference type="EMBL" id="CM042057">
    <property type="protein sequence ID" value="KAI3693430.1"/>
    <property type="molecule type" value="Genomic_DNA"/>
</dbReference>
<evidence type="ECO:0000313" key="1">
    <source>
        <dbReference type="EMBL" id="KAI3693430.1"/>
    </source>
</evidence>
<reference evidence="1 2" key="2">
    <citation type="journal article" date="2022" name="Mol. Ecol. Resour.">
        <title>The genomes of chicory, endive, great burdock and yacon provide insights into Asteraceae paleo-polyploidization history and plant inulin production.</title>
        <authorList>
            <person name="Fan W."/>
            <person name="Wang S."/>
            <person name="Wang H."/>
            <person name="Wang A."/>
            <person name="Jiang F."/>
            <person name="Liu H."/>
            <person name="Zhao H."/>
            <person name="Xu D."/>
            <person name="Zhang Y."/>
        </authorList>
    </citation>
    <scope>NUCLEOTIDE SEQUENCE [LARGE SCALE GENOMIC DNA]</scope>
    <source>
        <strain evidence="2">cv. Niubang</strain>
    </source>
</reference>
<keyword evidence="2" id="KW-1185">Reference proteome</keyword>
<proteinExistence type="predicted"/>
<comment type="caution">
    <text evidence="1">The sequence shown here is derived from an EMBL/GenBank/DDBJ whole genome shotgun (WGS) entry which is preliminary data.</text>
</comment>
<evidence type="ECO:0000313" key="2">
    <source>
        <dbReference type="Proteomes" id="UP001055879"/>
    </source>
</evidence>
<gene>
    <name evidence="1" type="ORF">L6452_33265</name>
</gene>
<name>A0ACB8ZBH4_ARCLA</name>
<reference evidence="2" key="1">
    <citation type="journal article" date="2022" name="Mol. Ecol. Resour.">
        <title>The genomes of chicory, endive, great burdock and yacon provide insights into Asteraceae palaeo-polyploidization history and plant inulin production.</title>
        <authorList>
            <person name="Fan W."/>
            <person name="Wang S."/>
            <person name="Wang H."/>
            <person name="Wang A."/>
            <person name="Jiang F."/>
            <person name="Liu H."/>
            <person name="Zhao H."/>
            <person name="Xu D."/>
            <person name="Zhang Y."/>
        </authorList>
    </citation>
    <scope>NUCLEOTIDE SEQUENCE [LARGE SCALE GENOMIC DNA]</scope>
    <source>
        <strain evidence="2">cv. Niubang</strain>
    </source>
</reference>